<dbReference type="RefSeq" id="XP_040735189.1">
    <property type="nucleotide sequence ID" value="XM_040879298.1"/>
</dbReference>
<feature type="compositionally biased region" description="Basic and acidic residues" evidence="2">
    <location>
        <begin position="224"/>
        <end position="241"/>
    </location>
</feature>
<dbReference type="SUPFAM" id="SSF58022">
    <property type="entry name" value="XRCC4, C-terminal oligomerization domain"/>
    <property type="match status" value="1"/>
</dbReference>
<dbReference type="OrthoDB" id="8064436at2759"/>
<feature type="compositionally biased region" description="Acidic residues" evidence="2">
    <location>
        <begin position="282"/>
        <end position="292"/>
    </location>
</feature>
<gene>
    <name evidence="3" type="ORF">BHQ10_006685</name>
</gene>
<feature type="compositionally biased region" description="Basic and acidic residues" evidence="2">
    <location>
        <begin position="357"/>
        <end position="370"/>
    </location>
</feature>
<name>A0A364L4G7_TALAM</name>
<organism evidence="3 4">
    <name type="scientific">Talaromyces amestolkiae</name>
    <dbReference type="NCBI Taxonomy" id="1196081"/>
    <lineage>
        <taxon>Eukaryota</taxon>
        <taxon>Fungi</taxon>
        <taxon>Dikarya</taxon>
        <taxon>Ascomycota</taxon>
        <taxon>Pezizomycotina</taxon>
        <taxon>Eurotiomycetes</taxon>
        <taxon>Eurotiomycetidae</taxon>
        <taxon>Eurotiales</taxon>
        <taxon>Trichocomaceae</taxon>
        <taxon>Talaromyces</taxon>
        <taxon>Talaromyces sect. Talaromyces</taxon>
    </lineage>
</organism>
<evidence type="ECO:0000256" key="2">
    <source>
        <dbReference type="SAM" id="MobiDB-lite"/>
    </source>
</evidence>
<dbReference type="GeneID" id="63795901"/>
<feature type="coiled-coil region" evidence="1">
    <location>
        <begin position="152"/>
        <end position="193"/>
    </location>
</feature>
<reference evidence="3 4" key="1">
    <citation type="journal article" date="2017" name="Biotechnol. Biofuels">
        <title>Differential beta-glucosidase expression as a function of carbon source availability in Talaromyces amestolkiae: a genomic and proteomic approach.</title>
        <authorList>
            <person name="de Eugenio L.I."/>
            <person name="Mendez-Liter J.A."/>
            <person name="Nieto-Dominguez M."/>
            <person name="Alonso L."/>
            <person name="Gil-Munoz J."/>
            <person name="Barriuso J."/>
            <person name="Prieto A."/>
            <person name="Martinez M.J."/>
        </authorList>
    </citation>
    <scope>NUCLEOTIDE SEQUENCE [LARGE SCALE GENOMIC DNA]</scope>
    <source>
        <strain evidence="3 4">CIB</strain>
    </source>
</reference>
<evidence type="ECO:0000313" key="4">
    <source>
        <dbReference type="Proteomes" id="UP000249363"/>
    </source>
</evidence>
<protein>
    <submittedName>
        <fullName evidence="3">Uncharacterized protein</fullName>
    </submittedName>
</protein>
<keyword evidence="1" id="KW-0175">Coiled coil</keyword>
<dbReference type="Gene3D" id="1.20.5.370">
    <property type="match status" value="1"/>
</dbReference>
<sequence>MPAESKDWVIRIPRSDSDNEFVLVYIAPGKAALDLKFIATEGENPYVGSLRPSRLKDIRAKNFRGTDTELEQILKSVLRVRNDVSSQIAANPDSEIEATATIKAKDDVNDLVINIRKRIDNITQRVATITLSQNDDQTIELFEWMGLMLSRTDAYEHQISTLTKQLQAAEKSIRDLQTSLDDLVQSKKEHEDMLLGGLAQVLNEKKLKIRNQQRLLASVNVDSEKGRGLESTIDREEEAPKIRRNKRKAPAHQQEPSDSNDEFEKMDIDKPKPSRREAAAQVEEDEEEDGDERSETPQPLEEETESEAEEERMNSPPEEEAQSQKSNRPNLTKAADPPPPPRRDLPFLRRGKGADTSGKEAEIVPERDEAGEATGGETDDDEL</sequence>
<dbReference type="PANTHER" id="PTHR42067:SF1">
    <property type="entry name" value="MITOTIC APPARATUS PROTEIN P62"/>
    <property type="match status" value="1"/>
</dbReference>
<dbReference type="Proteomes" id="UP000249363">
    <property type="component" value="Unassembled WGS sequence"/>
</dbReference>
<keyword evidence="4" id="KW-1185">Reference proteome</keyword>
<feature type="compositionally biased region" description="Acidic residues" evidence="2">
    <location>
        <begin position="300"/>
        <end position="310"/>
    </location>
</feature>
<evidence type="ECO:0000313" key="3">
    <source>
        <dbReference type="EMBL" id="RAO70673.1"/>
    </source>
</evidence>
<feature type="region of interest" description="Disordered" evidence="2">
    <location>
        <begin position="224"/>
        <end position="383"/>
    </location>
</feature>
<evidence type="ECO:0000256" key="1">
    <source>
        <dbReference type="SAM" id="Coils"/>
    </source>
</evidence>
<feature type="compositionally biased region" description="Basic and acidic residues" evidence="2">
    <location>
        <begin position="262"/>
        <end position="278"/>
    </location>
</feature>
<dbReference type="PANTHER" id="PTHR42067">
    <property type="entry name" value="YALI0C15378P"/>
    <property type="match status" value="1"/>
</dbReference>
<accession>A0A364L4G7</accession>
<comment type="caution">
    <text evidence="3">The sequence shown here is derived from an EMBL/GenBank/DDBJ whole genome shotgun (WGS) entry which is preliminary data.</text>
</comment>
<dbReference type="AlphaFoldDB" id="A0A364L4G7"/>
<dbReference type="STRING" id="1196081.A0A364L4G7"/>
<dbReference type="EMBL" id="MIKG01000012">
    <property type="protein sequence ID" value="RAO70673.1"/>
    <property type="molecule type" value="Genomic_DNA"/>
</dbReference>
<proteinExistence type="predicted"/>
<dbReference type="InterPro" id="IPR014751">
    <property type="entry name" value="XRCC4-like_C"/>
</dbReference>